<dbReference type="CDD" id="cd06558">
    <property type="entry name" value="crotonase-like"/>
    <property type="match status" value="1"/>
</dbReference>
<gene>
    <name evidence="4" type="primary">crt</name>
    <name evidence="4" type="ORF">GCM10007415_37820</name>
</gene>
<dbReference type="EMBL" id="BMER01000005">
    <property type="protein sequence ID" value="GGG98657.1"/>
    <property type="molecule type" value="Genomic_DNA"/>
</dbReference>
<evidence type="ECO:0000313" key="5">
    <source>
        <dbReference type="Proteomes" id="UP000660862"/>
    </source>
</evidence>
<dbReference type="FunFam" id="3.90.226.10:FF:000009">
    <property type="entry name" value="Carnitinyl-CoA dehydratase"/>
    <property type="match status" value="1"/>
</dbReference>
<evidence type="ECO:0000313" key="4">
    <source>
        <dbReference type="EMBL" id="GGG98657.1"/>
    </source>
</evidence>
<name>A0A917MEF1_9SPHI</name>
<comment type="caution">
    <text evidence="4">The sequence shown here is derived from an EMBL/GenBank/DDBJ whole genome shotgun (WGS) entry which is preliminary data.</text>
</comment>
<dbReference type="PANTHER" id="PTHR11941">
    <property type="entry name" value="ENOYL-COA HYDRATASE-RELATED"/>
    <property type="match status" value="1"/>
</dbReference>
<protein>
    <submittedName>
        <fullName evidence="4">Enoyl-CoA hydratase</fullName>
    </submittedName>
</protein>
<dbReference type="InterPro" id="IPR001753">
    <property type="entry name" value="Enoyl-CoA_hydra/iso"/>
</dbReference>
<dbReference type="AlphaFoldDB" id="A0A917MEF1"/>
<dbReference type="PROSITE" id="PS00166">
    <property type="entry name" value="ENOYL_COA_HYDRATASE"/>
    <property type="match status" value="1"/>
</dbReference>
<dbReference type="Proteomes" id="UP000660862">
    <property type="component" value="Unassembled WGS sequence"/>
</dbReference>
<keyword evidence="2" id="KW-0456">Lyase</keyword>
<accession>A0A917MEF1</accession>
<dbReference type="GO" id="GO:0006635">
    <property type="term" value="P:fatty acid beta-oxidation"/>
    <property type="evidence" value="ECO:0007669"/>
    <property type="project" value="TreeGrafter"/>
</dbReference>
<dbReference type="Gene3D" id="3.90.226.10">
    <property type="entry name" value="2-enoyl-CoA Hydratase, Chain A, domain 1"/>
    <property type="match status" value="1"/>
</dbReference>
<organism evidence="4 5">
    <name type="scientific">Parapedobacter pyrenivorans</name>
    <dbReference type="NCBI Taxonomy" id="1305674"/>
    <lineage>
        <taxon>Bacteria</taxon>
        <taxon>Pseudomonadati</taxon>
        <taxon>Bacteroidota</taxon>
        <taxon>Sphingobacteriia</taxon>
        <taxon>Sphingobacteriales</taxon>
        <taxon>Sphingobacteriaceae</taxon>
        <taxon>Parapedobacter</taxon>
    </lineage>
</organism>
<keyword evidence="5" id="KW-1185">Reference proteome</keyword>
<dbReference type="Pfam" id="PF00378">
    <property type="entry name" value="ECH_1"/>
    <property type="match status" value="1"/>
</dbReference>
<proteinExistence type="inferred from homology"/>
<reference evidence="4" key="1">
    <citation type="journal article" date="2014" name="Int. J. Syst. Evol. Microbiol.">
        <title>Complete genome sequence of Corynebacterium casei LMG S-19264T (=DSM 44701T), isolated from a smear-ripened cheese.</title>
        <authorList>
            <consortium name="US DOE Joint Genome Institute (JGI-PGF)"/>
            <person name="Walter F."/>
            <person name="Albersmeier A."/>
            <person name="Kalinowski J."/>
            <person name="Ruckert C."/>
        </authorList>
    </citation>
    <scope>NUCLEOTIDE SEQUENCE</scope>
    <source>
        <strain evidence="4">CGMCC 1.12195</strain>
    </source>
</reference>
<dbReference type="GO" id="GO:0016829">
    <property type="term" value="F:lyase activity"/>
    <property type="evidence" value="ECO:0007669"/>
    <property type="project" value="UniProtKB-KW"/>
</dbReference>
<dbReference type="SUPFAM" id="SSF52096">
    <property type="entry name" value="ClpP/crotonase"/>
    <property type="match status" value="1"/>
</dbReference>
<evidence type="ECO:0000256" key="2">
    <source>
        <dbReference type="ARBA" id="ARBA00023239"/>
    </source>
</evidence>
<dbReference type="PANTHER" id="PTHR11941:SF54">
    <property type="entry name" value="ENOYL-COA HYDRATASE, MITOCHONDRIAL"/>
    <property type="match status" value="1"/>
</dbReference>
<dbReference type="RefSeq" id="WP_307726871.1">
    <property type="nucleotide sequence ID" value="NZ_BMER01000005.1"/>
</dbReference>
<dbReference type="InterPro" id="IPR029045">
    <property type="entry name" value="ClpP/crotonase-like_dom_sf"/>
</dbReference>
<comment type="similarity">
    <text evidence="1 3">Belongs to the enoyl-CoA hydratase/isomerase family.</text>
</comment>
<evidence type="ECO:0000256" key="3">
    <source>
        <dbReference type="RuleBase" id="RU003707"/>
    </source>
</evidence>
<evidence type="ECO:0000256" key="1">
    <source>
        <dbReference type="ARBA" id="ARBA00005254"/>
    </source>
</evidence>
<dbReference type="InterPro" id="IPR018376">
    <property type="entry name" value="Enoyl-CoA_hyd/isom_CS"/>
</dbReference>
<sequence length="258" mass="27291">MMTYQHLLIHDNGYIRRITVAREAKLNALSKATLTELNNAIGDALATAAIRGIVLTGAGDKAFVAGADIAEFAGLNSEEGRALAQDGQTRVFNLIHHANKPIVAAINGYALGGGLELALACHIRVAVTHAKLGLPEVSLGLIPGYGGTQRLTQLVGRGRALEMILTGDMVTAEQALEYGILNHVVESTELLAKAEGILHRMTARSQTAVAGAIRAVNASLGSNDQGFETEINEFGRCFGTSDFSEGVAAFLEKRKPNF</sequence>
<reference evidence="4" key="2">
    <citation type="submission" date="2020-09" db="EMBL/GenBank/DDBJ databases">
        <authorList>
            <person name="Sun Q."/>
            <person name="Zhou Y."/>
        </authorList>
    </citation>
    <scope>NUCLEOTIDE SEQUENCE</scope>
    <source>
        <strain evidence="4">CGMCC 1.12195</strain>
    </source>
</reference>